<dbReference type="GO" id="GO:0006869">
    <property type="term" value="P:lipid transport"/>
    <property type="evidence" value="ECO:0007669"/>
    <property type="project" value="UniProtKB-KW"/>
</dbReference>
<dbReference type="GO" id="GO:0045053">
    <property type="term" value="P:protein retention in Golgi apparatus"/>
    <property type="evidence" value="ECO:0007669"/>
    <property type="project" value="TreeGrafter"/>
</dbReference>
<evidence type="ECO:0000259" key="6">
    <source>
        <dbReference type="Pfam" id="PF25037"/>
    </source>
</evidence>
<dbReference type="Pfam" id="PF12624">
    <property type="entry name" value="VPS13_N"/>
    <property type="match status" value="1"/>
</dbReference>
<protein>
    <recommendedName>
        <fullName evidence="9">Vacuolar protein sorting-associated protein</fullName>
    </recommendedName>
</protein>
<evidence type="ECO:0000256" key="1">
    <source>
        <dbReference type="ARBA" id="ARBA00006545"/>
    </source>
</evidence>
<dbReference type="EMBL" id="JADGJW010000018">
    <property type="protein sequence ID" value="KAJ3227354.1"/>
    <property type="molecule type" value="Genomic_DNA"/>
</dbReference>
<dbReference type="Pfam" id="PF25036">
    <property type="entry name" value="VPS13_VAB"/>
    <property type="match status" value="1"/>
</dbReference>
<feature type="domain" description="Vacuolar protein sorting-associated protein 13 VPS13 adaptor binding" evidence="5">
    <location>
        <begin position="1853"/>
        <end position="2407"/>
    </location>
</feature>
<dbReference type="Proteomes" id="UP001211065">
    <property type="component" value="Unassembled WGS sequence"/>
</dbReference>
<dbReference type="GO" id="GO:0045324">
    <property type="term" value="P:late endosome to vacuole transport"/>
    <property type="evidence" value="ECO:0007669"/>
    <property type="project" value="TreeGrafter"/>
</dbReference>
<sequence>MFESLISSVGIWSGNVVLNNLKLKTSALDKFNLPINVSEGYLGNLNCTIPWNDLKNKPIKIEISDIYILAVPKLGQDYDYQEEFDSELKHKFQRLAQAELLTKEKAEVSLKDQSFVTQLTAKIIDNLQFSIKNIHIRYEDKINVPESPFSAGITLSELSAISTDSLWNEAFIHDLSDGINKYVKLGSLAMYWNTELESLENLSGQDAFDAFVKLIASKGQNNNNNLQYILRPVCGIGKDYVPGSARNFAEIEFDELGFELDDDQFNTGLALLNAFELYMRSYKYRKFRPPRTVPPAADPKAWFKYAGNCVLFDVHEKNRKWTWEYLKERRDDRISYVNVYKLSQTMPSLPINESALLFQLERKLSYQDLRFYRSIARNQLRKKKLEAGPVEKVTEKVSTWSSWLGWSSGEQNTEDEKEKNNNVFTQDHMKQLCETIEYDPEAAFTSSVFPDDAVLFNLSWLLNTGSLSIKSGKRSKQPKELMKVIFSKFSANILKFAKVGSYLADVSLQGMECIDGTTSSKVYTHLVKAKQAVKGDSKFFQMVAELKPLDERADNAVQIRMLPLEVVYNPAAIKSLVSFFTPPSDNEIESGTQFTTLKAAAQNTFQGITNQTRLGLEYAIEEHKTLDLKVDIDAPVFIFPENVNDPESTIVVLDAGHFLIESKLANKVLLKDISQKKTQLNEHDMDQLKSMLYDVFTIELSSVQVLVGNSYDACLNELENQSSTFDLHFIERVNIMFSVHMCILPKETAFTWMKIFGELPRLHLNLSDKKYKSVMKILDSISGGLSSDEATHMSSSTKTTVQLSKEEWNLYSQSKIQHSDADYFSDDDFEDANEEFVSEENEIDEKKVLEELPSLLTKSQDISELAKVLMECSFNVGEVSISLKRSTVDSISAETELAEMSVKLFQLKYTNRPLDTKILVQIASAEIEDKIENGTDPKFRYLLSKLEETSTAENSNVEHFIYLSYESIKKVSPDFHGVDQKVDVTFGALNVVLTRKSILDLYDFLLTAFVSKEEKKTILPPEITEEDAMTDPLSTASDMEESTFVVSTSLKSINLLLNRDGTHIATSSFDDGQISVVMKNKTMKVNGTLGNFSIVDHLVRPSAKDPSIYRDFISVEGGQVADFVFESFDISSDNYPGYDSSLNLFAPSVKVTFLEDFCIELQEYLSEFQKMHALVESARKAAYDKANHMQESGGKFHFNIQIQTPILVFPEVSLSSKNFISMYLGKITAKNNFSEASAEKYGSENAIVIDEISARLESMKLISTFDNENESGVGTSEETDILEDVHADFNITRFNINGENITKNSLKVPDLQVAIKMSPVQLKLIRKQYILMLDLIDSLQHAFSSDDGRDTSSFSKMDQISEDVSKENVQDEKRSTMDFLFELPKITLEIFQLLENKESSLAEFLISRVFFKQCTLLNGTSKMEAEIGALKIFDTRQTDNIFKDVLRTITKPDQSMLSIQSTSEKSKATNYLITFDSPKVTLILDHIFAIGNFFADEKKRAKKPRSKRNATVKDIDDGLIDLKFAESPDAATPTDSIYRVNVVDLEIIVLQNVKVASTEAIILVLKHLVIAHDGITSYSAHDLGMFFCAMDQRAETALRFIQNFDLALTVEDAKPSPGHKLTDIKIDVTPLMLRVSYKDVLLILDIVNQISELASSNEKNENFDEKGAQEVVPINNLIMSRETLKLHTQGLRLILIDDLNDLHLPMFDFIVDRVGADVKDWSTQMEVRVALSMQVNYFNIKNSHWEPIIEPWSCSLNTTKTSEGATAITFSSKKKLEFNLSHIFIETALKTFNRWDKKDERKLSIRRKVHAPYILINRTGYDMHVWADGTTNGLDTEFKLLSDGEEMSWRFGDWRVLRESTTASPNKISLQISGPAWESLKSIAVDREGVRSYLLRPSIDQVSHQLVCEVTLKDNVKVVTFRSSTALENSTNVTLEVVTINSAGKLTSKIQEVLPGKDYAVPIITSYFDKLLIRPKGFGYHWSKEVLFWKELQRDNFYPLVSSFSPDRNIPPFLFQVNSTFEKGEYPKIRMKILPPFQFENLLPYDIKYQLTDKTKHQEHKQQLASGKLDTIHTLNPTHFLVLRIQILGTDYRESEVAVITNSDLGYRDENVTLKDHEGNTLMLRIKYSNKLEKGGRKVTIYSPYVILNKTGLDLKFSASSLMSQQRLAAGQVSRVHNPEKVEPLMFAYSNFDTVRNRAQVKLPDSDWSRPLSFEAVGSDFDVAIPLPKRNKSVHLGISINEGEGKVVKKIMQKLVTVCPRYNIINEMSEDLNFRQHGSNAVTTVQAKSSLPFHYLELFEDPVLLSVRRTGLLNEWSQPFIVNNIGKTFVKVGKVGGSEEEDLLNVEIVLEGAAIFLIVSRNEGHWPFLIENSSEQDVVIWQSGSNNNYIVQKDSKKRYAWDNPSAQNKVLVVHVNGKEREIDLLDIGNITHVKYPVDMKGSQYKVLCIQIVAEGPVLVIRLSQLPEQYRRTADPSTASSSDSLMLSQKDAEVALFSFRFRMEGVGISLINQHMQELLYASFKDFSFTYVDGTTIQKLEFTLKWIQIDNQLYGCIEPIFVYPTNLPKDGDEQFRPVLLGTLTKSKDISYGLDYYHFCSILLQELSFDIDEDFLNALLEFSKFNVAGWEEIDGKLYDPEMVTPHHQVSDGDVRMYFERLFLQPIKINVSFARTKTSNEDSRPRSHNILTFFFDGNERKDSIFLIILVFTMAIGNIHDAPIRMNSLELHHSVVTFQQLVNSIMTFYSQEAVGQIHKVIGSADFLGNPVGLFNSVSSGVWDLFYEPIQGFEITRPQDFGIGLAKLLEASARAYQLLHWTMKNKPKHAVSGVTQGVSSFFGSIGSGVEGLVSKPMEGAEKEGVSGFFKGLGKGVVGKTIRAITKPVIGVFDLASTVTEGIKNTTTVFELDLDRQRLPRYIGKDGILKPYDPREALGLSYLKAVDNGEFFHEDYIAHLDLRNEDLLVLVTNLRVLMIRIKKLRYDWNLPYSDVQLIRLESGGITLIQKGNRQTAKAKVIPCPDSNSAQWLCSKIEAAFGEYISRHKSAD</sequence>
<dbReference type="InterPro" id="IPR056748">
    <property type="entry name" value="VPS13-like_C"/>
</dbReference>
<evidence type="ECO:0000313" key="8">
    <source>
        <dbReference type="Proteomes" id="UP001211065"/>
    </source>
</evidence>
<proteinExistence type="inferred from homology"/>
<dbReference type="Pfam" id="PF25037">
    <property type="entry name" value="VPS13_C"/>
    <property type="match status" value="1"/>
</dbReference>
<dbReference type="GO" id="GO:0007005">
    <property type="term" value="P:mitochondrion organization"/>
    <property type="evidence" value="ECO:0007669"/>
    <property type="project" value="TreeGrafter"/>
</dbReference>
<evidence type="ECO:0000256" key="3">
    <source>
        <dbReference type="ARBA" id="ARBA00023055"/>
    </source>
</evidence>
<dbReference type="InterPro" id="IPR026847">
    <property type="entry name" value="VPS13"/>
</dbReference>
<evidence type="ECO:0000256" key="2">
    <source>
        <dbReference type="ARBA" id="ARBA00022448"/>
    </source>
</evidence>
<dbReference type="GO" id="GO:0006623">
    <property type="term" value="P:protein targeting to vacuole"/>
    <property type="evidence" value="ECO:0007669"/>
    <property type="project" value="TreeGrafter"/>
</dbReference>
<keyword evidence="8" id="KW-1185">Reference proteome</keyword>
<dbReference type="PANTHER" id="PTHR16166:SF93">
    <property type="entry name" value="INTERMEMBRANE LIPID TRANSFER PROTEIN VPS13"/>
    <property type="match status" value="1"/>
</dbReference>
<evidence type="ECO:0008006" key="9">
    <source>
        <dbReference type="Google" id="ProtNLM"/>
    </source>
</evidence>
<dbReference type="PANTHER" id="PTHR16166">
    <property type="entry name" value="VACUOLAR PROTEIN SORTING-ASSOCIATED PROTEIN VPS13"/>
    <property type="match status" value="1"/>
</dbReference>
<accession>A0AAD5Y3C1</accession>
<evidence type="ECO:0000313" key="7">
    <source>
        <dbReference type="EMBL" id="KAJ3227354.1"/>
    </source>
</evidence>
<gene>
    <name evidence="7" type="ORF">HK099_002420</name>
</gene>
<feature type="domain" description="Intermembrane lipid transfer protein VPS13-like C-terminal" evidence="6">
    <location>
        <begin position="2911"/>
        <end position="3018"/>
    </location>
</feature>
<dbReference type="InterPro" id="IPR009543">
    <property type="entry name" value="VPS13_VAB"/>
</dbReference>
<evidence type="ECO:0000259" key="4">
    <source>
        <dbReference type="Pfam" id="PF12624"/>
    </source>
</evidence>
<organism evidence="7 8">
    <name type="scientific">Clydaea vesicula</name>
    <dbReference type="NCBI Taxonomy" id="447962"/>
    <lineage>
        <taxon>Eukaryota</taxon>
        <taxon>Fungi</taxon>
        <taxon>Fungi incertae sedis</taxon>
        <taxon>Chytridiomycota</taxon>
        <taxon>Chytridiomycota incertae sedis</taxon>
        <taxon>Chytridiomycetes</taxon>
        <taxon>Lobulomycetales</taxon>
        <taxon>Lobulomycetaceae</taxon>
        <taxon>Clydaea</taxon>
    </lineage>
</organism>
<dbReference type="InterPro" id="IPR026854">
    <property type="entry name" value="VPS13_N"/>
</dbReference>
<reference evidence="7" key="1">
    <citation type="submission" date="2020-05" db="EMBL/GenBank/DDBJ databases">
        <title>Phylogenomic resolution of chytrid fungi.</title>
        <authorList>
            <person name="Stajich J.E."/>
            <person name="Amses K."/>
            <person name="Simmons R."/>
            <person name="Seto K."/>
            <person name="Myers J."/>
            <person name="Bonds A."/>
            <person name="Quandt C.A."/>
            <person name="Barry K."/>
            <person name="Liu P."/>
            <person name="Grigoriev I."/>
            <person name="Longcore J.E."/>
            <person name="James T.Y."/>
        </authorList>
    </citation>
    <scope>NUCLEOTIDE SEQUENCE</scope>
    <source>
        <strain evidence="7">JEL0476</strain>
    </source>
</reference>
<keyword evidence="2" id="KW-0813">Transport</keyword>
<evidence type="ECO:0000259" key="5">
    <source>
        <dbReference type="Pfam" id="PF25036"/>
    </source>
</evidence>
<feature type="domain" description="Chorein N-terminal" evidence="4">
    <location>
        <begin position="8"/>
        <end position="1407"/>
    </location>
</feature>
<comment type="similarity">
    <text evidence="1">Belongs to the VPS13 family.</text>
</comment>
<keyword evidence="3" id="KW-0445">Lipid transport</keyword>
<name>A0AAD5Y3C1_9FUNG</name>
<comment type="caution">
    <text evidence="7">The sequence shown here is derived from an EMBL/GenBank/DDBJ whole genome shotgun (WGS) entry which is preliminary data.</text>
</comment>